<accession>A0A067SXL9</accession>
<dbReference type="InterPro" id="IPR036047">
    <property type="entry name" value="F-box-like_dom_sf"/>
</dbReference>
<dbReference type="InterPro" id="IPR001810">
    <property type="entry name" value="F-box_dom"/>
</dbReference>
<dbReference type="EMBL" id="KL142380">
    <property type="protein sequence ID" value="KDR75641.1"/>
    <property type="molecule type" value="Genomic_DNA"/>
</dbReference>
<keyword evidence="4" id="KW-1185">Reference proteome</keyword>
<dbReference type="Pfam" id="PF00646">
    <property type="entry name" value="F-box"/>
    <property type="match status" value="1"/>
</dbReference>
<evidence type="ECO:0000313" key="3">
    <source>
        <dbReference type="EMBL" id="KDR75641.1"/>
    </source>
</evidence>
<feature type="domain" description="F-box" evidence="2">
    <location>
        <begin position="5"/>
        <end position="51"/>
    </location>
</feature>
<name>A0A067SXL9_GALM3</name>
<gene>
    <name evidence="3" type="ORF">GALMADRAFT_156621</name>
</gene>
<sequence length="445" mass="49618">MATAPAKLSHLPVDILLYLLLFCELADNVSFSMVCPIFYKLSQQRGYWINALQEARIVRPIACPLQEDLTKHDHQSLKRIALHTLRLDYNWSLPQPKIKGPIKAVILGVPPLDVVFQVPGTELYVLHSRSSGNISAWDIGLGKQVSPDIYISRRLMDVSPGQDEPGKFSIGILAILAPSVHELWVICLEYGSGGVNLQVTLQYTLEPDMLHWAVFMTTEFIGVLQYNPNEWDDTRCPVDIIALNVSSGTKTTITTDIPRNMVAEHGYESGAFVLAEESPGVRFIRTEGTLTTGDFYGVPAVSLRLASLSFLDIPEELEVDPVGPGRFQIQAIFWTRPEQDDNNNPLVPYHNINIPGSLQDSPDSSWLLMALPHSGRKVLIVIQFGSEIRLQLVHFHPHKGDISVQQIELPPFIDIEQVHGLSLDDHRGVITLLDTRGVLYALPYA</sequence>
<feature type="signal peptide" evidence="1">
    <location>
        <begin position="1"/>
        <end position="28"/>
    </location>
</feature>
<evidence type="ECO:0000313" key="4">
    <source>
        <dbReference type="Proteomes" id="UP000027222"/>
    </source>
</evidence>
<proteinExistence type="predicted"/>
<protein>
    <recommendedName>
        <fullName evidence="2">F-box domain-containing protein</fullName>
    </recommendedName>
</protein>
<dbReference type="HOGENOM" id="CLU_615465_0_0_1"/>
<keyword evidence="1" id="KW-0732">Signal</keyword>
<dbReference type="OrthoDB" id="2937711at2759"/>
<dbReference type="AlphaFoldDB" id="A0A067SXL9"/>
<evidence type="ECO:0000256" key="1">
    <source>
        <dbReference type="SAM" id="SignalP"/>
    </source>
</evidence>
<feature type="chain" id="PRO_5001646256" description="F-box domain-containing protein" evidence="1">
    <location>
        <begin position="29"/>
        <end position="445"/>
    </location>
</feature>
<evidence type="ECO:0000259" key="2">
    <source>
        <dbReference type="PROSITE" id="PS50181"/>
    </source>
</evidence>
<dbReference type="Gene3D" id="1.20.1280.50">
    <property type="match status" value="1"/>
</dbReference>
<dbReference type="PROSITE" id="PS50181">
    <property type="entry name" value="FBOX"/>
    <property type="match status" value="1"/>
</dbReference>
<reference evidence="4" key="1">
    <citation type="journal article" date="2014" name="Proc. Natl. Acad. Sci. U.S.A.">
        <title>Extensive sampling of basidiomycete genomes demonstrates inadequacy of the white-rot/brown-rot paradigm for wood decay fungi.</title>
        <authorList>
            <person name="Riley R."/>
            <person name="Salamov A.A."/>
            <person name="Brown D.W."/>
            <person name="Nagy L.G."/>
            <person name="Floudas D."/>
            <person name="Held B.W."/>
            <person name="Levasseur A."/>
            <person name="Lombard V."/>
            <person name="Morin E."/>
            <person name="Otillar R."/>
            <person name="Lindquist E.A."/>
            <person name="Sun H."/>
            <person name="LaButti K.M."/>
            <person name="Schmutz J."/>
            <person name="Jabbour D."/>
            <person name="Luo H."/>
            <person name="Baker S.E."/>
            <person name="Pisabarro A.G."/>
            <person name="Walton J.D."/>
            <person name="Blanchette R.A."/>
            <person name="Henrissat B."/>
            <person name="Martin F."/>
            <person name="Cullen D."/>
            <person name="Hibbett D.S."/>
            <person name="Grigoriev I.V."/>
        </authorList>
    </citation>
    <scope>NUCLEOTIDE SEQUENCE [LARGE SCALE GENOMIC DNA]</scope>
    <source>
        <strain evidence="4">CBS 339.88</strain>
    </source>
</reference>
<dbReference type="SUPFAM" id="SSF81383">
    <property type="entry name" value="F-box domain"/>
    <property type="match status" value="1"/>
</dbReference>
<organism evidence="3 4">
    <name type="scientific">Galerina marginata (strain CBS 339.88)</name>
    <dbReference type="NCBI Taxonomy" id="685588"/>
    <lineage>
        <taxon>Eukaryota</taxon>
        <taxon>Fungi</taxon>
        <taxon>Dikarya</taxon>
        <taxon>Basidiomycota</taxon>
        <taxon>Agaricomycotina</taxon>
        <taxon>Agaricomycetes</taxon>
        <taxon>Agaricomycetidae</taxon>
        <taxon>Agaricales</taxon>
        <taxon>Agaricineae</taxon>
        <taxon>Strophariaceae</taxon>
        <taxon>Galerina</taxon>
    </lineage>
</organism>
<dbReference type="Proteomes" id="UP000027222">
    <property type="component" value="Unassembled WGS sequence"/>
</dbReference>